<dbReference type="Proteomes" id="UP000887578">
    <property type="component" value="Unplaced"/>
</dbReference>
<reference evidence="7" key="1">
    <citation type="submission" date="2022-11" db="UniProtKB">
        <authorList>
            <consortium name="WormBaseParasite"/>
        </authorList>
    </citation>
    <scope>IDENTIFICATION</scope>
</reference>
<evidence type="ECO:0000256" key="4">
    <source>
        <dbReference type="PROSITE-ProRule" id="PRU00134"/>
    </source>
</evidence>
<dbReference type="Gene3D" id="6.10.140.2220">
    <property type="match status" value="1"/>
</dbReference>
<dbReference type="InterPro" id="IPR002893">
    <property type="entry name" value="Znf_MYND"/>
</dbReference>
<dbReference type="Pfam" id="PF08238">
    <property type="entry name" value="Sel1"/>
    <property type="match status" value="3"/>
</dbReference>
<dbReference type="PANTHER" id="PTHR43628">
    <property type="entry name" value="ACTIVATOR OF C KINASE PROTEIN 1-RELATED"/>
    <property type="match status" value="1"/>
</dbReference>
<organism evidence="6 7">
    <name type="scientific">Panagrolaimus davidi</name>
    <dbReference type="NCBI Taxonomy" id="227884"/>
    <lineage>
        <taxon>Eukaryota</taxon>
        <taxon>Metazoa</taxon>
        <taxon>Ecdysozoa</taxon>
        <taxon>Nematoda</taxon>
        <taxon>Chromadorea</taxon>
        <taxon>Rhabditida</taxon>
        <taxon>Tylenchina</taxon>
        <taxon>Panagrolaimomorpha</taxon>
        <taxon>Panagrolaimoidea</taxon>
        <taxon>Panagrolaimidae</taxon>
        <taxon>Panagrolaimus</taxon>
    </lineage>
</organism>
<dbReference type="AlphaFoldDB" id="A0A914R8V8"/>
<dbReference type="PROSITE" id="PS01360">
    <property type="entry name" value="ZF_MYND_1"/>
    <property type="match status" value="1"/>
</dbReference>
<dbReference type="Pfam" id="PF01753">
    <property type="entry name" value="zf-MYND"/>
    <property type="match status" value="1"/>
</dbReference>
<evidence type="ECO:0000256" key="3">
    <source>
        <dbReference type="ARBA" id="ARBA00022833"/>
    </source>
</evidence>
<keyword evidence="1" id="KW-0479">Metal-binding</keyword>
<dbReference type="InterPro" id="IPR052945">
    <property type="entry name" value="Mitotic_Regulator"/>
</dbReference>
<dbReference type="SUPFAM" id="SSF81901">
    <property type="entry name" value="HCP-like"/>
    <property type="match status" value="1"/>
</dbReference>
<dbReference type="WBParaSite" id="PDA_v2.g8036.t1">
    <property type="protein sequence ID" value="PDA_v2.g8036.t1"/>
    <property type="gene ID" value="PDA_v2.g8036"/>
</dbReference>
<evidence type="ECO:0000256" key="1">
    <source>
        <dbReference type="ARBA" id="ARBA00022723"/>
    </source>
</evidence>
<dbReference type="InterPro" id="IPR011990">
    <property type="entry name" value="TPR-like_helical_dom_sf"/>
</dbReference>
<dbReference type="PANTHER" id="PTHR43628:SF1">
    <property type="entry name" value="CHITIN SYNTHASE REGULATORY FACTOR 2-RELATED"/>
    <property type="match status" value="1"/>
</dbReference>
<evidence type="ECO:0000259" key="5">
    <source>
        <dbReference type="PROSITE" id="PS50865"/>
    </source>
</evidence>
<dbReference type="InterPro" id="IPR006597">
    <property type="entry name" value="Sel1-like"/>
</dbReference>
<evidence type="ECO:0000256" key="2">
    <source>
        <dbReference type="ARBA" id="ARBA00022771"/>
    </source>
</evidence>
<protein>
    <submittedName>
        <fullName evidence="7">MYND-type domain-containing protein</fullName>
    </submittedName>
</protein>
<sequence>MNYLDGIGVNKDYRKAVEWFEKAVENGYAPSANNLGNLYNSGMGVEKSILKSFNYYKLAAEGGLTAAMCNLANCYFKDVGYGPRFPSTEDKAEGLKWLKLAANKGNPNAVEELNIIQENVKNKKEMDFEGIILKSDAVSQAHPLDFEQFGKLVYEAALKGSSTAKKHMEIFENLIIALESFKKNNSEEFVKAMSKAIRLNPDIVGIPEIYMSLVEERIKNFPNELDSIICYVQMNRECEKMKEYLQNVVKQFPEDEYLAEKLSFDFLNNGELEAALNQIEMSLKHHPKSLRLLYSYADILEKQEPPSEKCIKAFDAFLDAAPEDNPNVPACYYVKADYYVSIGNQSKFLECYKAGLAAEKKQLPCFLPYNFKGKSAMEFLYAAYTKDSVINTRDKDHRFEQIKADPKRKLLLVQNRQSFIAQIQGDATTDLFSEMTLKPPSSSSTPLNWKSLKTITFKDMDPTKDKIYDGCILKVRIIDWPFLLTNIQTKIEDENGDVNRITICNWPKSGNRKYDILEAMKVFRPNVKISIINPYYRISSDGEKNTILVESPEFIKLDTSMINKLCHVCGEEAKELSLCPNCKMAIYCSNECDKLDWTEFNHKEICKHLKMFSSLM</sequence>
<keyword evidence="2 4" id="KW-0863">Zinc-finger</keyword>
<evidence type="ECO:0000313" key="6">
    <source>
        <dbReference type="Proteomes" id="UP000887578"/>
    </source>
</evidence>
<dbReference type="SMART" id="SM00671">
    <property type="entry name" value="SEL1"/>
    <property type="match status" value="3"/>
</dbReference>
<dbReference type="Gene3D" id="1.25.40.10">
    <property type="entry name" value="Tetratricopeptide repeat domain"/>
    <property type="match status" value="2"/>
</dbReference>
<evidence type="ECO:0000313" key="7">
    <source>
        <dbReference type="WBParaSite" id="PDA_v2.g8036.t1"/>
    </source>
</evidence>
<feature type="domain" description="MYND-type" evidence="5">
    <location>
        <begin position="566"/>
        <end position="606"/>
    </location>
</feature>
<dbReference type="GO" id="GO:0008270">
    <property type="term" value="F:zinc ion binding"/>
    <property type="evidence" value="ECO:0007669"/>
    <property type="project" value="UniProtKB-KW"/>
</dbReference>
<proteinExistence type="predicted"/>
<keyword evidence="3" id="KW-0862">Zinc</keyword>
<name>A0A914R8V8_9BILA</name>
<dbReference type="SUPFAM" id="SSF144232">
    <property type="entry name" value="HIT/MYND zinc finger-like"/>
    <property type="match status" value="1"/>
</dbReference>
<keyword evidence="6" id="KW-1185">Reference proteome</keyword>
<dbReference type="PROSITE" id="PS50865">
    <property type="entry name" value="ZF_MYND_2"/>
    <property type="match status" value="1"/>
</dbReference>
<accession>A0A914R8V8</accession>